<name>A0A381WM12_9ZZZZ</name>
<evidence type="ECO:0008006" key="2">
    <source>
        <dbReference type="Google" id="ProtNLM"/>
    </source>
</evidence>
<proteinExistence type="predicted"/>
<dbReference type="Gene3D" id="3.90.1150.30">
    <property type="match status" value="2"/>
</dbReference>
<gene>
    <name evidence="1" type="ORF">METZ01_LOCUS106369</name>
</gene>
<evidence type="ECO:0000313" key="1">
    <source>
        <dbReference type="EMBL" id="SVA53515.1"/>
    </source>
</evidence>
<reference evidence="1" key="1">
    <citation type="submission" date="2018-05" db="EMBL/GenBank/DDBJ databases">
        <authorList>
            <person name="Lanie J.A."/>
            <person name="Ng W.-L."/>
            <person name="Kazmierczak K.M."/>
            <person name="Andrzejewski T.M."/>
            <person name="Davidsen T.M."/>
            <person name="Wayne K.J."/>
            <person name="Tettelin H."/>
            <person name="Glass J.I."/>
            <person name="Rusch D."/>
            <person name="Podicherti R."/>
            <person name="Tsui H.-C.T."/>
            <person name="Winkler M.E."/>
        </authorList>
    </citation>
    <scope>NUCLEOTIDE SEQUENCE</scope>
</reference>
<dbReference type="SUPFAM" id="SSF142906">
    <property type="entry name" value="YjbR-like"/>
    <property type="match status" value="2"/>
</dbReference>
<dbReference type="EMBL" id="UINC01012230">
    <property type="protein sequence ID" value="SVA53515.1"/>
    <property type="molecule type" value="Genomic_DNA"/>
</dbReference>
<sequence length="263" mass="29373">MANKTTTKDIPAAVREVCLWLPEAQEKKSHGMPTFHVRNKNFAIFSVNHHGSGRVALWLNVPDGAQAFYCDAEPEHYFRPPYVGPRGWLGLVLDQGLAWTQIADLVRQAYEKSAPAGLVQKIGKTINIEPPDRTMDPQDLDSMNTAASQATLKILRGLCVALPEVTESRRFGRPAWKAGTKTFCAVTTRAKRLMLDTWVGPDLQATLTDDPRFQIPAFTGQNGWIRLDIEDTVNWKEAEALIIGSYEHFALKRMLNVLRSGTS</sequence>
<dbReference type="AlphaFoldDB" id="A0A381WM12"/>
<accession>A0A381WM12</accession>
<organism evidence="1">
    <name type="scientific">marine metagenome</name>
    <dbReference type="NCBI Taxonomy" id="408172"/>
    <lineage>
        <taxon>unclassified sequences</taxon>
        <taxon>metagenomes</taxon>
        <taxon>ecological metagenomes</taxon>
    </lineage>
</organism>
<protein>
    <recommendedName>
        <fullName evidence="2">MmcQ/YjbR family DNA-binding protein</fullName>
    </recommendedName>
</protein>
<dbReference type="InterPro" id="IPR058532">
    <property type="entry name" value="YjbR/MT2646/Rv2570-like"/>
</dbReference>
<dbReference type="InterPro" id="IPR038056">
    <property type="entry name" value="YjbR-like_sf"/>
</dbReference>
<dbReference type="Pfam" id="PF04237">
    <property type="entry name" value="YjbR"/>
    <property type="match status" value="2"/>
</dbReference>